<dbReference type="GO" id="GO:0005524">
    <property type="term" value="F:ATP binding"/>
    <property type="evidence" value="ECO:0007669"/>
    <property type="project" value="UniProtKB-KW"/>
</dbReference>
<sequence>MIVTLTLNPSIDATLALAEPLERGSVHRLDSATRVAGGKGINVSNAIHRAQSQTLAIFPSSIDDLFISLLKETQIPYRSFPINEAIRTNTTVTEPDGKTTKLNGPGPRLTPEEIDGLVELTLAEAQQAQWIILAGSLPPGCPEDLYSHVIRKLRSQQPDLKIAVDTSDAAMVALGQNLSDACPDLIKPNGLELAQLSGNHGESFEEAAARREFSGILAAAQELQQRGIPEILVTLGASGAVLVTQDGAWHASPPPITVVSTVGAGDCSLAGYVLSRSRGADYPQCLKNAVAYGSAATALPGTTIPSPELIHPEAVQLTHLKTHP</sequence>
<proteinExistence type="inferred from homology"/>
<dbReference type="InterPro" id="IPR029056">
    <property type="entry name" value="Ribokinase-like"/>
</dbReference>
<reference evidence="7 8" key="1">
    <citation type="submission" date="2019-12" db="EMBL/GenBank/DDBJ databases">
        <title>Corynebacterium sp. nov., isolated from feces of the Anser Albifrons in China.</title>
        <authorList>
            <person name="Liu Q."/>
        </authorList>
    </citation>
    <scope>NUCLEOTIDE SEQUENCE [LARGE SCALE GENOMIC DNA]</scope>
    <source>
        <strain evidence="7 8">4H37-19</strain>
    </source>
</reference>
<dbReference type="Proteomes" id="UP000516320">
    <property type="component" value="Chromosome"/>
</dbReference>
<dbReference type="GO" id="GO:0008443">
    <property type="term" value="F:phosphofructokinase activity"/>
    <property type="evidence" value="ECO:0007669"/>
    <property type="project" value="TreeGrafter"/>
</dbReference>
<dbReference type="PANTHER" id="PTHR46566">
    <property type="entry name" value="1-PHOSPHOFRUCTOKINASE-RELATED"/>
    <property type="match status" value="1"/>
</dbReference>
<keyword evidence="4 7" id="KW-0418">Kinase</keyword>
<dbReference type="GO" id="GO:0005829">
    <property type="term" value="C:cytosol"/>
    <property type="evidence" value="ECO:0007669"/>
    <property type="project" value="TreeGrafter"/>
</dbReference>
<evidence type="ECO:0000313" key="8">
    <source>
        <dbReference type="Proteomes" id="UP000516320"/>
    </source>
</evidence>
<dbReference type="InterPro" id="IPR011611">
    <property type="entry name" value="PfkB_dom"/>
</dbReference>
<keyword evidence="3" id="KW-0547">Nucleotide-binding</keyword>
<evidence type="ECO:0000256" key="1">
    <source>
        <dbReference type="ARBA" id="ARBA00010688"/>
    </source>
</evidence>
<dbReference type="SUPFAM" id="SSF53613">
    <property type="entry name" value="Ribokinase-like"/>
    <property type="match status" value="1"/>
</dbReference>
<keyword evidence="8" id="KW-1185">Reference proteome</keyword>
<accession>A0A7H0SPA3</accession>
<keyword evidence="2 7" id="KW-0808">Transferase</keyword>
<protein>
    <submittedName>
        <fullName evidence="7">Hexose kinase</fullName>
        <ecNumber evidence="7">2.7.1.-</ecNumber>
    </submittedName>
</protein>
<comment type="similarity">
    <text evidence="1">Belongs to the carbohydrate kinase PfkB family.</text>
</comment>
<dbReference type="PIRSF" id="PIRSF000535">
    <property type="entry name" value="1PFK/6PFK/LacC"/>
    <property type="match status" value="1"/>
</dbReference>
<dbReference type="RefSeq" id="WP_187973693.1">
    <property type="nucleotide sequence ID" value="NZ_CP046884.1"/>
</dbReference>
<dbReference type="NCBIfam" id="TIGR03168">
    <property type="entry name" value="1-PFK"/>
    <property type="match status" value="1"/>
</dbReference>
<organism evidence="7 8">
    <name type="scientific">Corynebacterium poyangense</name>
    <dbReference type="NCBI Taxonomy" id="2684405"/>
    <lineage>
        <taxon>Bacteria</taxon>
        <taxon>Bacillati</taxon>
        <taxon>Actinomycetota</taxon>
        <taxon>Actinomycetes</taxon>
        <taxon>Mycobacteriales</taxon>
        <taxon>Corynebacteriaceae</taxon>
        <taxon>Corynebacterium</taxon>
    </lineage>
</organism>
<dbReference type="EMBL" id="CP046884">
    <property type="protein sequence ID" value="QNQ90378.1"/>
    <property type="molecule type" value="Genomic_DNA"/>
</dbReference>
<dbReference type="PANTHER" id="PTHR46566:SF2">
    <property type="entry name" value="ATP-DEPENDENT 6-PHOSPHOFRUCTOKINASE ISOZYME 2"/>
    <property type="match status" value="1"/>
</dbReference>
<dbReference type="EC" id="2.7.1.-" evidence="7"/>
<name>A0A7H0SPA3_9CORY</name>
<evidence type="ECO:0000256" key="2">
    <source>
        <dbReference type="ARBA" id="ARBA00022679"/>
    </source>
</evidence>
<dbReference type="KEGG" id="cpoy:GP475_06810"/>
<dbReference type="InterPro" id="IPR017583">
    <property type="entry name" value="Tagatose/fructose_Pkinase"/>
</dbReference>
<dbReference type="CDD" id="cd01164">
    <property type="entry name" value="FruK_PfkB_like"/>
    <property type="match status" value="1"/>
</dbReference>
<evidence type="ECO:0000256" key="3">
    <source>
        <dbReference type="ARBA" id="ARBA00022741"/>
    </source>
</evidence>
<dbReference type="Pfam" id="PF00294">
    <property type="entry name" value="PfkB"/>
    <property type="match status" value="1"/>
</dbReference>
<evidence type="ECO:0000313" key="7">
    <source>
        <dbReference type="EMBL" id="QNQ90378.1"/>
    </source>
</evidence>
<dbReference type="PROSITE" id="PS00584">
    <property type="entry name" value="PFKB_KINASES_2"/>
    <property type="match status" value="1"/>
</dbReference>
<dbReference type="Gene3D" id="3.40.1190.20">
    <property type="match status" value="1"/>
</dbReference>
<feature type="domain" description="Carbohydrate kinase PfkB" evidence="6">
    <location>
        <begin position="6"/>
        <end position="308"/>
    </location>
</feature>
<dbReference type="InterPro" id="IPR002173">
    <property type="entry name" value="Carboh/pur_kinase_PfkB_CS"/>
</dbReference>
<evidence type="ECO:0000256" key="4">
    <source>
        <dbReference type="ARBA" id="ARBA00022777"/>
    </source>
</evidence>
<evidence type="ECO:0000259" key="6">
    <source>
        <dbReference type="Pfam" id="PF00294"/>
    </source>
</evidence>
<keyword evidence="5" id="KW-0067">ATP-binding</keyword>
<dbReference type="AlphaFoldDB" id="A0A7H0SPA3"/>
<evidence type="ECO:0000256" key="5">
    <source>
        <dbReference type="ARBA" id="ARBA00022840"/>
    </source>
</evidence>
<gene>
    <name evidence="7" type="ORF">GP475_06810</name>
</gene>